<evidence type="ECO:0000313" key="3">
    <source>
        <dbReference type="EMBL" id="KAF3031347.1"/>
    </source>
</evidence>
<evidence type="ECO:0000256" key="2">
    <source>
        <dbReference type="SAM" id="Phobius"/>
    </source>
</evidence>
<organism evidence="3 4">
    <name type="scientific">Didymella heteroderae</name>
    <dbReference type="NCBI Taxonomy" id="1769908"/>
    <lineage>
        <taxon>Eukaryota</taxon>
        <taxon>Fungi</taxon>
        <taxon>Dikarya</taxon>
        <taxon>Ascomycota</taxon>
        <taxon>Pezizomycotina</taxon>
        <taxon>Dothideomycetes</taxon>
        <taxon>Pleosporomycetidae</taxon>
        <taxon>Pleosporales</taxon>
        <taxon>Pleosporineae</taxon>
        <taxon>Didymellaceae</taxon>
        <taxon>Didymella</taxon>
    </lineage>
</organism>
<dbReference type="EMBL" id="SWKV01000159">
    <property type="protein sequence ID" value="KAF3031347.1"/>
    <property type="molecule type" value="Genomic_DNA"/>
</dbReference>
<comment type="caution">
    <text evidence="3">The sequence shown here is derived from an EMBL/GenBank/DDBJ whole genome shotgun (WGS) entry which is preliminary data.</text>
</comment>
<feature type="region of interest" description="Disordered" evidence="1">
    <location>
        <begin position="83"/>
        <end position="102"/>
    </location>
</feature>
<accession>A0A9P4WFZ0</accession>
<evidence type="ECO:0000313" key="4">
    <source>
        <dbReference type="Proteomes" id="UP000758155"/>
    </source>
</evidence>
<keyword evidence="4" id="KW-1185">Reference proteome</keyword>
<name>A0A9P4WFZ0_9PLEO</name>
<gene>
    <name evidence="3" type="ORF">E8E12_001432</name>
</gene>
<keyword evidence="2" id="KW-0812">Transmembrane</keyword>
<keyword evidence="2" id="KW-1133">Transmembrane helix</keyword>
<evidence type="ECO:0000256" key="1">
    <source>
        <dbReference type="SAM" id="MobiDB-lite"/>
    </source>
</evidence>
<proteinExistence type="predicted"/>
<reference evidence="3" key="1">
    <citation type="submission" date="2019-04" db="EMBL/GenBank/DDBJ databases">
        <title>Sequencing of skin fungus with MAO and IRED activity.</title>
        <authorList>
            <person name="Marsaioli A.J."/>
            <person name="Bonatto J.M.C."/>
            <person name="Reis Junior O."/>
        </authorList>
    </citation>
    <scope>NUCLEOTIDE SEQUENCE</scope>
    <source>
        <strain evidence="3">28M1</strain>
    </source>
</reference>
<dbReference type="Proteomes" id="UP000758155">
    <property type="component" value="Unassembled WGS sequence"/>
</dbReference>
<keyword evidence="2" id="KW-0472">Membrane</keyword>
<sequence length="137" mass="15269">MPATNWKPYSRKKPNSANNKQAAIVIGAVIGASALIALTLLLWNRLRRRRAKAGSREESGSNRGPIFLATTLPGLMEQGIIREPPPVYTRSPDPEGTPRADFTNLEEPHQVVSSRQTLMRTVFDHFLTVEITLYRCA</sequence>
<feature type="transmembrane region" description="Helical" evidence="2">
    <location>
        <begin position="22"/>
        <end position="43"/>
    </location>
</feature>
<dbReference type="AlphaFoldDB" id="A0A9P4WFZ0"/>
<protein>
    <submittedName>
        <fullName evidence="3">Uncharacterized protein</fullName>
    </submittedName>
</protein>